<gene>
    <name evidence="2" type="ORF">B0T25DRAFT_460056</name>
</gene>
<reference evidence="2" key="2">
    <citation type="submission" date="2023-06" db="EMBL/GenBank/DDBJ databases">
        <authorList>
            <consortium name="Lawrence Berkeley National Laboratory"/>
            <person name="Haridas S."/>
            <person name="Hensen N."/>
            <person name="Bonometti L."/>
            <person name="Westerberg I."/>
            <person name="Brannstrom I.O."/>
            <person name="Guillou S."/>
            <person name="Cros-Aarteil S."/>
            <person name="Calhoun S."/>
            <person name="Kuo A."/>
            <person name="Mondo S."/>
            <person name="Pangilinan J."/>
            <person name="Riley R."/>
            <person name="Labutti K."/>
            <person name="Andreopoulos B."/>
            <person name="Lipzen A."/>
            <person name="Chen C."/>
            <person name="Yanf M."/>
            <person name="Daum C."/>
            <person name="Ng V."/>
            <person name="Clum A."/>
            <person name="Steindorff A."/>
            <person name="Ohm R."/>
            <person name="Martin F."/>
            <person name="Silar P."/>
            <person name="Natvig D."/>
            <person name="Lalanne C."/>
            <person name="Gautier V."/>
            <person name="Ament-Velasquez S.L."/>
            <person name="Kruys A."/>
            <person name="Hutchinson M.I."/>
            <person name="Powell A.J."/>
            <person name="Barry K."/>
            <person name="Miller A.N."/>
            <person name="Grigoriev I.V."/>
            <person name="Debuchy R."/>
            <person name="Gladieux P."/>
            <person name="Thoren M.H."/>
            <person name="Johannesson H."/>
        </authorList>
    </citation>
    <scope>NUCLEOTIDE SEQUENCE</scope>
    <source>
        <strain evidence="2">CBS 955.72</strain>
    </source>
</reference>
<evidence type="ECO:0000256" key="1">
    <source>
        <dbReference type="SAM" id="MobiDB-lite"/>
    </source>
</evidence>
<proteinExistence type="predicted"/>
<comment type="caution">
    <text evidence="2">The sequence shown here is derived from an EMBL/GenBank/DDBJ whole genome shotgun (WGS) entry which is preliminary data.</text>
</comment>
<protein>
    <submittedName>
        <fullName evidence="2">Uncharacterized protein</fullName>
    </submittedName>
</protein>
<name>A0AAJ0HC78_9PEZI</name>
<reference evidence="2" key="1">
    <citation type="journal article" date="2023" name="Mol. Phylogenet. Evol.">
        <title>Genome-scale phylogeny and comparative genomics of the fungal order Sordariales.</title>
        <authorList>
            <person name="Hensen N."/>
            <person name="Bonometti L."/>
            <person name="Westerberg I."/>
            <person name="Brannstrom I.O."/>
            <person name="Guillou S."/>
            <person name="Cros-Aarteil S."/>
            <person name="Calhoun S."/>
            <person name="Haridas S."/>
            <person name="Kuo A."/>
            <person name="Mondo S."/>
            <person name="Pangilinan J."/>
            <person name="Riley R."/>
            <person name="LaButti K."/>
            <person name="Andreopoulos B."/>
            <person name="Lipzen A."/>
            <person name="Chen C."/>
            <person name="Yan M."/>
            <person name="Daum C."/>
            <person name="Ng V."/>
            <person name="Clum A."/>
            <person name="Steindorff A."/>
            <person name="Ohm R.A."/>
            <person name="Martin F."/>
            <person name="Silar P."/>
            <person name="Natvig D.O."/>
            <person name="Lalanne C."/>
            <person name="Gautier V."/>
            <person name="Ament-Velasquez S.L."/>
            <person name="Kruys A."/>
            <person name="Hutchinson M.I."/>
            <person name="Powell A.J."/>
            <person name="Barry K."/>
            <person name="Miller A.N."/>
            <person name="Grigoriev I.V."/>
            <person name="Debuchy R."/>
            <person name="Gladieux P."/>
            <person name="Hiltunen Thoren M."/>
            <person name="Johannesson H."/>
        </authorList>
    </citation>
    <scope>NUCLEOTIDE SEQUENCE</scope>
    <source>
        <strain evidence="2">CBS 955.72</strain>
    </source>
</reference>
<accession>A0AAJ0HC78</accession>
<evidence type="ECO:0000313" key="2">
    <source>
        <dbReference type="EMBL" id="KAK3346926.1"/>
    </source>
</evidence>
<dbReference type="AlphaFoldDB" id="A0AAJ0HC78"/>
<dbReference type="Proteomes" id="UP001275084">
    <property type="component" value="Unassembled WGS sequence"/>
</dbReference>
<sequence>MALNNVSASLVSATNENAFALASMKVDISMIKVEVPAEYTGLNAALTSKRRIAAEEGTAHKTARRLGILFQDLLPSTPELLRAYGRRSSETSQTSTAKTEGNASGGIFANFLGADITSIWAAATSGASSIAAHLLACLLARLWSASEATSIWVEMVAERKRQVQEESRQGVYKISLELLLICKDDISRKDLAEWDAGARAWLQIADEAQIRRQKQLMLIIKNIHLPVNTEGSTYDRVLDAWTTALKAMERLICGQPQRVGKGAALIGIASWHLYPDLLVLGETMTPVRFKDELISDMGQLTVGLENTDPRHRDGVFWSLPLSQLRFYGDPVLTTAHTQDLLRVSIDELQLVTFGSAIANWGSHYLDPLKVAQFFQLLRDKLGHEYMDCSEFGWLQPLFGASEALLSATGDNLQSALGTVSLGRRNGRQFLARKENHPPPFFGIGQPFIASFLKGPSLGSERQDVERMRFLALQLGLRSSEAIIRIKSPGSTEYSTEYTTAVPHTQCLFDGTGPKHGRWLAPLSEFSATLSRHWPSSCTCHIMEHNCHDGWCTCIAAGITCSPVCHKSLDQSKEVCANSSPCIIQSDMKDRNGELCGCYDSEMSTPTFSVVAGDPGTTALFVRIDYQTRQLRNRIKSSIAELFRHSQENQQDEVPDNITMREIESLKLKNFLFGIAETGFMTLPRLSRDFTEDFYIEPYLNSLRTFQMAREVYQSLHEATVSLKVIDRPLSAARWSTKIDLTTYTRFSKQLPLDRSSRFACIAYFESGVYDLDTDDFSDVIAISTRNSLYVSSVLLGDPFDASDSDDVRHVIGNVGKTGLVMMVAPLAPKVRPTDLAKWKRVAHSRFMGEREDCFQATSLHLSFTDFEMPFDIGQRGYIDRDIHVRIVETVISVYDRADWVADLDILVLYESTLRGNEYVKRLDGGFKGACTSTKKRHAACQPLTSIDNWEELLDLPEDMGIGHVGVVRAQDNWLARLATACVAVQKGFRAVILPTTDICWECCSSRQWHWNLRPTGDESDSGDNPHRQGGISGGSASTMPSWQDGDKGSDDDESDSDDDDDDDEGSNASDDSIGSTFTVIADDKFVAAPHVFIC</sequence>
<feature type="compositionally biased region" description="Acidic residues" evidence="1">
    <location>
        <begin position="1049"/>
        <end position="1065"/>
    </location>
</feature>
<feature type="region of interest" description="Disordered" evidence="1">
    <location>
        <begin position="1014"/>
        <end position="1074"/>
    </location>
</feature>
<dbReference type="EMBL" id="JAUIQD010000006">
    <property type="protein sequence ID" value="KAK3346926.1"/>
    <property type="molecule type" value="Genomic_DNA"/>
</dbReference>
<evidence type="ECO:0000313" key="3">
    <source>
        <dbReference type="Proteomes" id="UP001275084"/>
    </source>
</evidence>
<keyword evidence="3" id="KW-1185">Reference proteome</keyword>
<organism evidence="2 3">
    <name type="scientific">Lasiosphaeria hispida</name>
    <dbReference type="NCBI Taxonomy" id="260671"/>
    <lineage>
        <taxon>Eukaryota</taxon>
        <taxon>Fungi</taxon>
        <taxon>Dikarya</taxon>
        <taxon>Ascomycota</taxon>
        <taxon>Pezizomycotina</taxon>
        <taxon>Sordariomycetes</taxon>
        <taxon>Sordariomycetidae</taxon>
        <taxon>Sordariales</taxon>
        <taxon>Lasiosphaeriaceae</taxon>
        <taxon>Lasiosphaeria</taxon>
    </lineage>
</organism>